<keyword evidence="2" id="KW-0175">Coiled coil</keyword>
<evidence type="ECO:0000259" key="4">
    <source>
        <dbReference type="Pfam" id="PF13166"/>
    </source>
</evidence>
<dbReference type="Gene3D" id="3.40.50.300">
    <property type="entry name" value="P-loop containing nucleotide triphosphate hydrolases"/>
    <property type="match status" value="1"/>
</dbReference>
<organism evidence="6 7">
    <name type="scientific">Mycobacterium servetii</name>
    <dbReference type="NCBI Taxonomy" id="3237418"/>
    <lineage>
        <taxon>Bacteria</taxon>
        <taxon>Bacillati</taxon>
        <taxon>Actinomycetota</taxon>
        <taxon>Actinomycetes</taxon>
        <taxon>Mycobacteriales</taxon>
        <taxon>Mycobacteriaceae</taxon>
        <taxon>Mycobacterium</taxon>
    </lineage>
</organism>
<dbReference type="RefSeq" id="WP_369739994.1">
    <property type="nucleotide sequence ID" value="NZ_JBGEDP010000001.1"/>
</dbReference>
<accession>A0ABV4CBR2</accession>
<feature type="coiled-coil region" evidence="2">
    <location>
        <begin position="507"/>
        <end position="534"/>
    </location>
</feature>
<dbReference type="InterPro" id="IPR026866">
    <property type="entry name" value="CR006_AAA"/>
</dbReference>
<evidence type="ECO:0000313" key="5">
    <source>
        <dbReference type="EMBL" id="MEY8017693.1"/>
    </source>
</evidence>
<evidence type="ECO:0000313" key="7">
    <source>
        <dbReference type="Proteomes" id="UP001564760"/>
    </source>
</evidence>
<proteinExistence type="predicted"/>
<protein>
    <submittedName>
        <fullName evidence="6">AAA family ATPase</fullName>
    </submittedName>
</protein>
<sequence>MKDEGLESQAVDVEGPRPPDPRETLATWANEQDEWVRSIVRRVLGTGRALSSDDIDDVYSLFRQEKGLDERTLPTEPGLTAEVSEEDAELPLAITRLSEVTGVNAIVTGSVIEPHAGMTILFGENGTGKTGYARIFKALAGSRTADAILSDITVTEVAPTSAKVEYTVGPEVKEFAWTGEHGQAPFTRMSIFDSPAVHFHVDDDLEYVYVPTVLALFNHVNTAIKGVQERINQAVVNLSSGSTTLLNRFPRDSAIYPLVETLGASTDLAELNALADRGADVDQRIDVLRRAVAALEADTITAQITERQRDERVLRQAVLAITTLGSLNVEELNAQIQQLGELRADYRSFRTDLFAAADLPAAPEDTWDAFVSSGERYRMHLESLGVHDAERCLYCRQPLADPAKALVSKYGEYLTDKISSDIASVEQSIKSATAPILAIQLNEINAFIDDHGTGAGQPSYDTALSGIRDAAIAAAEAIRALGPIDTSSMEGLSALSSDVSAAHASVEAEIADLKTQAENRADALREKTLELAELTAAAELTKSWTTIQAQVERAKESDKLRVLAGKFSSLGRSVTELAKAASDQLINQSFDKLFAEECDALRAPGLQVEFVGRQGRAQRRKTLAGQHKPSKVLSEGEQKVLALADFLAEARLAGITAPVIFDDPVSSLDHRRINEVARRMASLAEHNQVIVFTHDVFFAATLLSLFETSKRCAYFHVTDEDGKGKVTRASGPRWDSLGNLRSHINKTIEAARAVDGEARAALVREGYSWIRSWCEVFTETELLKGVSQRLQPNIRMTTLREIKVGALPAASEVVTRIFEDACRYTEAHSQPLPTLGVGPSLSSLETHWKELQDARKQYLEATE</sequence>
<dbReference type="Pfam" id="PF13166">
    <property type="entry name" value="AAA_13"/>
    <property type="match status" value="1"/>
</dbReference>
<dbReference type="PANTHER" id="PTHR32182">
    <property type="entry name" value="DNA REPLICATION AND REPAIR PROTEIN RECF"/>
    <property type="match status" value="1"/>
</dbReference>
<dbReference type="CDD" id="cd00267">
    <property type="entry name" value="ABC_ATPase"/>
    <property type="match status" value="1"/>
</dbReference>
<keyword evidence="7" id="KW-1185">Reference proteome</keyword>
<dbReference type="SUPFAM" id="SSF52540">
    <property type="entry name" value="P-loop containing nucleoside triphosphate hydrolases"/>
    <property type="match status" value="1"/>
</dbReference>
<name>A0ABV4CBR2_9MYCO</name>
<feature type="region of interest" description="Disordered" evidence="3">
    <location>
        <begin position="1"/>
        <end position="29"/>
    </location>
</feature>
<feature type="compositionally biased region" description="Basic and acidic residues" evidence="3">
    <location>
        <begin position="14"/>
        <end position="23"/>
    </location>
</feature>
<reference evidence="6 7" key="1">
    <citation type="submission" date="2024-08" db="EMBL/GenBank/DDBJ databases">
        <title>Mycobacterium servetensis sp. nov., a novel rapid-growing mycobacterial species recovered from a human patient in Zaragoza, Spain.</title>
        <authorList>
            <person name="Tristancho-Baro A.I."/>
            <person name="Buenestado-Serrano S."/>
            <person name="Garcia De Viedma D."/>
            <person name="Milagro-Beamonte A."/>
            <person name="Burillo N."/>
            <person name="Sanz S."/>
            <person name="Lopez-Calleja A.I."/>
            <person name="Penas-Utrilla D."/>
            <person name="Guardingo M."/>
            <person name="Garcia M.J."/>
            <person name="Vinuelas-Bayon J."/>
        </authorList>
    </citation>
    <scope>NUCLEOTIDE SEQUENCE [LARGE SCALE GENOMIC DNA]</scope>
    <source>
        <strain evidence="6">12766410_HUMS</strain>
        <strain evidence="7">HUMS_12744610</strain>
    </source>
</reference>
<dbReference type="EMBL" id="JBGEDP010000002">
    <property type="protein sequence ID" value="MEY8018916.1"/>
    <property type="molecule type" value="Genomic_DNA"/>
</dbReference>
<feature type="domain" description="Protein CR006 P-loop" evidence="4">
    <location>
        <begin position="388"/>
        <end position="717"/>
    </location>
</feature>
<dbReference type="Proteomes" id="UP001564760">
    <property type="component" value="Unassembled WGS sequence"/>
</dbReference>
<evidence type="ECO:0000256" key="1">
    <source>
        <dbReference type="ARBA" id="ARBA00023236"/>
    </source>
</evidence>
<gene>
    <name evidence="5" type="ORF">AB8998_23305</name>
    <name evidence="6" type="ORF">AB8998_30155</name>
</gene>
<dbReference type="EMBL" id="JBGEDP010000001">
    <property type="protein sequence ID" value="MEY8017693.1"/>
    <property type="molecule type" value="Genomic_DNA"/>
</dbReference>
<evidence type="ECO:0000256" key="3">
    <source>
        <dbReference type="SAM" id="MobiDB-lite"/>
    </source>
</evidence>
<evidence type="ECO:0000256" key="2">
    <source>
        <dbReference type="SAM" id="Coils"/>
    </source>
</evidence>
<dbReference type="PANTHER" id="PTHR32182:SF22">
    <property type="entry name" value="ATP-DEPENDENT ENDONUCLEASE, OLD FAMILY-RELATED"/>
    <property type="match status" value="1"/>
</dbReference>
<comment type="caution">
    <text evidence="6">The sequence shown here is derived from an EMBL/GenBank/DDBJ whole genome shotgun (WGS) entry which is preliminary data.</text>
</comment>
<keyword evidence="1" id="KW-0742">SOS response</keyword>
<evidence type="ECO:0000313" key="6">
    <source>
        <dbReference type="EMBL" id="MEY8018916.1"/>
    </source>
</evidence>
<keyword evidence="1" id="KW-0227">DNA damage</keyword>
<dbReference type="InterPro" id="IPR027417">
    <property type="entry name" value="P-loop_NTPase"/>
</dbReference>